<dbReference type="AlphaFoldDB" id="A0AAV1RUT2"/>
<feature type="non-terminal residue" evidence="1">
    <location>
        <position position="1"/>
    </location>
</feature>
<evidence type="ECO:0000313" key="1">
    <source>
        <dbReference type="EMBL" id="CAK7339383.1"/>
    </source>
</evidence>
<name>A0AAV1RUT2_9ROSI</name>
<keyword evidence="2" id="KW-1185">Reference proteome</keyword>
<reference evidence="1 2" key="1">
    <citation type="submission" date="2024-01" db="EMBL/GenBank/DDBJ databases">
        <authorList>
            <person name="Waweru B."/>
        </authorList>
    </citation>
    <scope>NUCLEOTIDE SEQUENCE [LARGE SCALE GENOMIC DNA]</scope>
</reference>
<gene>
    <name evidence="1" type="ORF">DCAF_LOCUS14434</name>
</gene>
<proteinExistence type="predicted"/>
<protein>
    <submittedName>
        <fullName evidence="1">Uncharacterized protein</fullName>
    </submittedName>
</protein>
<dbReference type="Proteomes" id="UP001314170">
    <property type="component" value="Unassembled WGS sequence"/>
</dbReference>
<comment type="caution">
    <text evidence="1">The sequence shown here is derived from an EMBL/GenBank/DDBJ whole genome shotgun (WGS) entry which is preliminary data.</text>
</comment>
<organism evidence="1 2">
    <name type="scientific">Dovyalis caffra</name>
    <dbReference type="NCBI Taxonomy" id="77055"/>
    <lineage>
        <taxon>Eukaryota</taxon>
        <taxon>Viridiplantae</taxon>
        <taxon>Streptophyta</taxon>
        <taxon>Embryophyta</taxon>
        <taxon>Tracheophyta</taxon>
        <taxon>Spermatophyta</taxon>
        <taxon>Magnoliopsida</taxon>
        <taxon>eudicotyledons</taxon>
        <taxon>Gunneridae</taxon>
        <taxon>Pentapetalae</taxon>
        <taxon>rosids</taxon>
        <taxon>fabids</taxon>
        <taxon>Malpighiales</taxon>
        <taxon>Salicaceae</taxon>
        <taxon>Flacourtieae</taxon>
        <taxon>Dovyalis</taxon>
    </lineage>
</organism>
<accession>A0AAV1RUT2</accession>
<evidence type="ECO:0000313" key="2">
    <source>
        <dbReference type="Proteomes" id="UP001314170"/>
    </source>
</evidence>
<sequence length="54" mass="6110">VVTRLIPNQDYAIHSSALLVHGASSAICTLQRNKAYKFQAVAEQIKHRMSNENW</sequence>
<dbReference type="EMBL" id="CAWUPB010001157">
    <property type="protein sequence ID" value="CAK7339383.1"/>
    <property type="molecule type" value="Genomic_DNA"/>
</dbReference>